<reference evidence="2" key="1">
    <citation type="journal article" date="2020" name="Stud. Mycol.">
        <title>101 Dothideomycetes genomes: a test case for predicting lifestyles and emergence of pathogens.</title>
        <authorList>
            <person name="Haridas S."/>
            <person name="Albert R."/>
            <person name="Binder M."/>
            <person name="Bloem J."/>
            <person name="Labutti K."/>
            <person name="Salamov A."/>
            <person name="Andreopoulos B."/>
            <person name="Baker S."/>
            <person name="Barry K."/>
            <person name="Bills G."/>
            <person name="Bluhm B."/>
            <person name="Cannon C."/>
            <person name="Castanera R."/>
            <person name="Culley D."/>
            <person name="Daum C."/>
            <person name="Ezra D."/>
            <person name="Gonzalez J."/>
            <person name="Henrissat B."/>
            <person name="Kuo A."/>
            <person name="Liang C."/>
            <person name="Lipzen A."/>
            <person name="Lutzoni F."/>
            <person name="Magnuson J."/>
            <person name="Mondo S."/>
            <person name="Nolan M."/>
            <person name="Ohm R."/>
            <person name="Pangilinan J."/>
            <person name="Park H.-J."/>
            <person name="Ramirez L."/>
            <person name="Alfaro M."/>
            <person name="Sun H."/>
            <person name="Tritt A."/>
            <person name="Yoshinaga Y."/>
            <person name="Zwiers L.-H."/>
            <person name="Turgeon B."/>
            <person name="Goodwin S."/>
            <person name="Spatafora J."/>
            <person name="Crous P."/>
            <person name="Grigoriev I."/>
        </authorList>
    </citation>
    <scope>NUCLEOTIDE SEQUENCE</scope>
    <source>
        <strain evidence="2">SCOH1-5</strain>
    </source>
</reference>
<organism evidence="2 3">
    <name type="scientific">Cercospora zeae-maydis SCOH1-5</name>
    <dbReference type="NCBI Taxonomy" id="717836"/>
    <lineage>
        <taxon>Eukaryota</taxon>
        <taxon>Fungi</taxon>
        <taxon>Dikarya</taxon>
        <taxon>Ascomycota</taxon>
        <taxon>Pezizomycotina</taxon>
        <taxon>Dothideomycetes</taxon>
        <taxon>Dothideomycetidae</taxon>
        <taxon>Mycosphaerellales</taxon>
        <taxon>Mycosphaerellaceae</taxon>
        <taxon>Cercospora</taxon>
    </lineage>
</organism>
<feature type="region of interest" description="Disordered" evidence="1">
    <location>
        <begin position="418"/>
        <end position="445"/>
    </location>
</feature>
<dbReference type="OrthoDB" id="21470at2759"/>
<sequence length="445" mass="49595">MDRAYRVLQQLQKDGVMTSEAAKITRPSNVNEARATFAAALRLAGLQSYKAEAVTAQVCKTCNLCTVENIQHCKEQFIYYILPSAHARNVYCNCLQTLCKLFVPGIWKSKVASGIDEAWGLSAGSRTNHLPASHARRLHALYVMNEILVALHHLSTARQHTKAGRSATADDERKHAREAITHVKQCCLDLFEGAACVTPGESAQPNKALHELLAHWTKNLAEIFTKADVDRLQSLADSANDRTHNPSLKHLDLTTHLLAHSTQKTIPVLRSRHGVKDDPDAPWHLLPAANGLKLREERGYPLLSYALPRGGYQLVNGAKSVNEQTRKEAEGLFSEMLHCFDTHTKADAVQDIDSLGNKIWKDPERPTRNYWGFTAEGLRKMKENKKRFHETSKGYADIPPPERPRYIRDNEIERARELTASRGRGRGGGFRGRGGGGGFRGRGGY</sequence>
<gene>
    <name evidence="2" type="ORF">CERZMDRAFT_101251</name>
</gene>
<dbReference type="EMBL" id="ML992693">
    <property type="protein sequence ID" value="KAF2208502.1"/>
    <property type="molecule type" value="Genomic_DNA"/>
</dbReference>
<keyword evidence="3" id="KW-1185">Reference proteome</keyword>
<dbReference type="InterPro" id="IPR008942">
    <property type="entry name" value="ENTH_VHS"/>
</dbReference>
<feature type="compositionally biased region" description="Gly residues" evidence="1">
    <location>
        <begin position="426"/>
        <end position="445"/>
    </location>
</feature>
<evidence type="ECO:0000256" key="1">
    <source>
        <dbReference type="SAM" id="MobiDB-lite"/>
    </source>
</evidence>
<protein>
    <recommendedName>
        <fullName evidence="4">CID domain-containing protein</fullName>
    </recommendedName>
</protein>
<accession>A0A6A6F3Y3</accession>
<dbReference type="Gene3D" id="1.25.40.90">
    <property type="match status" value="1"/>
</dbReference>
<dbReference type="AlphaFoldDB" id="A0A6A6F3Y3"/>
<evidence type="ECO:0000313" key="2">
    <source>
        <dbReference type="EMBL" id="KAF2208502.1"/>
    </source>
</evidence>
<proteinExistence type="predicted"/>
<evidence type="ECO:0008006" key="4">
    <source>
        <dbReference type="Google" id="ProtNLM"/>
    </source>
</evidence>
<name>A0A6A6F3Y3_9PEZI</name>
<evidence type="ECO:0000313" key="3">
    <source>
        <dbReference type="Proteomes" id="UP000799539"/>
    </source>
</evidence>
<dbReference type="Proteomes" id="UP000799539">
    <property type="component" value="Unassembled WGS sequence"/>
</dbReference>